<protein>
    <submittedName>
        <fullName evidence="2">Phosphopantothenoylcysteine decarboxylase / phosphopantothenate--cysteine ligase</fullName>
    </submittedName>
</protein>
<organism evidence="2 3">
    <name type="scientific">Lentzea jiangxiensis</name>
    <dbReference type="NCBI Taxonomy" id="641025"/>
    <lineage>
        <taxon>Bacteria</taxon>
        <taxon>Bacillati</taxon>
        <taxon>Actinomycetota</taxon>
        <taxon>Actinomycetes</taxon>
        <taxon>Pseudonocardiales</taxon>
        <taxon>Pseudonocardiaceae</taxon>
        <taxon>Lentzea</taxon>
    </lineage>
</organism>
<dbReference type="OrthoDB" id="9802554at2"/>
<proteinExistence type="predicted"/>
<dbReference type="EMBL" id="FNIX01000046">
    <property type="protein sequence ID" value="SDP98974.1"/>
    <property type="molecule type" value="Genomic_DNA"/>
</dbReference>
<keyword evidence="2" id="KW-0436">Ligase</keyword>
<gene>
    <name evidence="2" type="ORF">SAMN05421507_1468</name>
</gene>
<keyword evidence="3" id="KW-1185">Reference proteome</keyword>
<dbReference type="Pfam" id="PF04127">
    <property type="entry name" value="DFP"/>
    <property type="match status" value="1"/>
</dbReference>
<dbReference type="SUPFAM" id="SSF102645">
    <property type="entry name" value="CoaB-like"/>
    <property type="match status" value="1"/>
</dbReference>
<name>A0A1H0X7L7_9PSEU</name>
<dbReference type="STRING" id="641025.SAMN05421507_1468"/>
<dbReference type="GO" id="GO:0016874">
    <property type="term" value="F:ligase activity"/>
    <property type="evidence" value="ECO:0007669"/>
    <property type="project" value="UniProtKB-KW"/>
</dbReference>
<feature type="domain" description="DNA/pantothenate metabolism flavoprotein C-terminal" evidence="1">
    <location>
        <begin position="31"/>
        <end position="237"/>
    </location>
</feature>
<dbReference type="InterPro" id="IPR035929">
    <property type="entry name" value="CoaB-like_sf"/>
</dbReference>
<accession>A0A1H0X7L7</accession>
<dbReference type="RefSeq" id="WP_090105754.1">
    <property type="nucleotide sequence ID" value="NZ_FNIX01000046.1"/>
</dbReference>
<dbReference type="GO" id="GO:0015937">
    <property type="term" value="P:coenzyme A biosynthetic process"/>
    <property type="evidence" value="ECO:0007669"/>
    <property type="project" value="UniProtKB-ARBA"/>
</dbReference>
<dbReference type="Gene3D" id="3.40.50.10300">
    <property type="entry name" value="CoaB-like"/>
    <property type="match status" value="1"/>
</dbReference>
<evidence type="ECO:0000259" key="1">
    <source>
        <dbReference type="Pfam" id="PF04127"/>
    </source>
</evidence>
<dbReference type="InterPro" id="IPR007085">
    <property type="entry name" value="DNA/pantothenate-metab_flavo_C"/>
</dbReference>
<sequence>MKILQQIRKSDFGRAAKTQGGAPEMTGGKNPQIIVTAGGTREKIDDVRYLGNFSSGRLGCALAQSAARLGYNVLLLAPASTVERFGSPPDVDYRPFTSAESLKRKILSLDSATFIFHSAAVADYAPARVEGKISSDPNELTLKLYRTPKILQMLRPHFGDRTVIAGFKLLSNVTEEQLIDVARRQLRSSGTDFCVANDLREIGDGVRRVHIVDSSEKYSTLKGSTPEVADAIASQILSRGVRDF</sequence>
<evidence type="ECO:0000313" key="3">
    <source>
        <dbReference type="Proteomes" id="UP000199691"/>
    </source>
</evidence>
<evidence type="ECO:0000313" key="2">
    <source>
        <dbReference type="EMBL" id="SDP98974.1"/>
    </source>
</evidence>
<dbReference type="AlphaFoldDB" id="A0A1H0X7L7"/>
<reference evidence="3" key="1">
    <citation type="submission" date="2016-10" db="EMBL/GenBank/DDBJ databases">
        <authorList>
            <person name="Varghese N."/>
            <person name="Submissions S."/>
        </authorList>
    </citation>
    <scope>NUCLEOTIDE SEQUENCE [LARGE SCALE GENOMIC DNA]</scope>
    <source>
        <strain evidence="3">CGMCC 4.6609</strain>
    </source>
</reference>
<dbReference type="Proteomes" id="UP000199691">
    <property type="component" value="Unassembled WGS sequence"/>
</dbReference>